<accession>A0A8B7Y823</accession>
<evidence type="ECO:0000313" key="11">
    <source>
        <dbReference type="RefSeq" id="XP_022089373.1"/>
    </source>
</evidence>
<dbReference type="AlphaFoldDB" id="A0A8B7Y823"/>
<dbReference type="Pfam" id="PF01094">
    <property type="entry name" value="ANF_receptor"/>
    <property type="match status" value="1"/>
</dbReference>
<evidence type="ECO:0000256" key="2">
    <source>
        <dbReference type="ARBA" id="ARBA00022692"/>
    </source>
</evidence>
<keyword evidence="3" id="KW-1133">Transmembrane helix</keyword>
<sequence>MFGLLKAPRTFYQAALLVCVSAASNSGRNVTDSGSTKTVIYMGGFFAFPENPFLATHPGIVQTAIDHVNSLEGILDDYHLRMKWNWTGADDPERALEVLYSYVQEEPPVVIALGPHHLTQAAIVNQVAARYNIVQMGQTADETLTDRDRYPYTVQTLPNYDGKLLAGAAFFRRMGWRRVAFIFEEHISFQSHTRDFRKILEANDIQVVASEGIKDIANLDLHLQNLKVGS</sequence>
<organism evidence="10 11">
    <name type="scientific">Acanthaster planci</name>
    <name type="common">Crown-of-thorns starfish</name>
    <dbReference type="NCBI Taxonomy" id="133434"/>
    <lineage>
        <taxon>Eukaryota</taxon>
        <taxon>Metazoa</taxon>
        <taxon>Echinodermata</taxon>
        <taxon>Eleutherozoa</taxon>
        <taxon>Asterozoa</taxon>
        <taxon>Asteroidea</taxon>
        <taxon>Valvatacea</taxon>
        <taxon>Valvatida</taxon>
        <taxon>Acanthasteridae</taxon>
        <taxon>Acanthaster</taxon>
    </lineage>
</organism>
<feature type="domain" description="Receptor ligand binding region" evidence="9">
    <location>
        <begin position="61"/>
        <end position="214"/>
    </location>
</feature>
<dbReference type="OMA" id="VISAWWS"/>
<dbReference type="PANTHER" id="PTHR10519:SF74">
    <property type="entry name" value="GAMMA-AMINOBUTYRIC ACID TYPE B RECEPTOR SUBUNIT 2"/>
    <property type="match status" value="1"/>
</dbReference>
<evidence type="ECO:0000256" key="8">
    <source>
        <dbReference type="ARBA" id="ARBA00023224"/>
    </source>
</evidence>
<keyword evidence="6" id="KW-0675">Receptor</keyword>
<evidence type="ECO:0000256" key="7">
    <source>
        <dbReference type="ARBA" id="ARBA00023180"/>
    </source>
</evidence>
<evidence type="ECO:0000256" key="5">
    <source>
        <dbReference type="ARBA" id="ARBA00023136"/>
    </source>
</evidence>
<dbReference type="InterPro" id="IPR002455">
    <property type="entry name" value="GPCR3_GABA-B"/>
</dbReference>
<keyword evidence="5" id="KW-0472">Membrane</keyword>
<keyword evidence="10" id="KW-1185">Reference proteome</keyword>
<dbReference type="SUPFAM" id="SSF53822">
    <property type="entry name" value="Periplasmic binding protein-like I"/>
    <property type="match status" value="1"/>
</dbReference>
<dbReference type="GO" id="GO:0004965">
    <property type="term" value="F:G protein-coupled GABA receptor activity"/>
    <property type="evidence" value="ECO:0007669"/>
    <property type="project" value="InterPro"/>
</dbReference>
<keyword evidence="4" id="KW-0297">G-protein coupled receptor</keyword>
<dbReference type="GeneID" id="110978576"/>
<dbReference type="PANTHER" id="PTHR10519">
    <property type="entry name" value="GABA-B RECEPTOR"/>
    <property type="match status" value="1"/>
</dbReference>
<dbReference type="GO" id="GO:0007214">
    <property type="term" value="P:gamma-aminobutyric acid signaling pathway"/>
    <property type="evidence" value="ECO:0007669"/>
    <property type="project" value="TreeGrafter"/>
</dbReference>
<keyword evidence="2" id="KW-0812">Transmembrane</keyword>
<evidence type="ECO:0000256" key="1">
    <source>
        <dbReference type="ARBA" id="ARBA00004370"/>
    </source>
</evidence>
<dbReference type="Proteomes" id="UP000694845">
    <property type="component" value="Unplaced"/>
</dbReference>
<evidence type="ECO:0000256" key="4">
    <source>
        <dbReference type="ARBA" id="ARBA00023040"/>
    </source>
</evidence>
<comment type="subcellular location">
    <subcellularLocation>
        <location evidence="1">Membrane</location>
    </subcellularLocation>
</comment>
<evidence type="ECO:0000256" key="3">
    <source>
        <dbReference type="ARBA" id="ARBA00022989"/>
    </source>
</evidence>
<dbReference type="OrthoDB" id="10439785at2759"/>
<reference evidence="11" key="1">
    <citation type="submission" date="2025-08" db="UniProtKB">
        <authorList>
            <consortium name="RefSeq"/>
        </authorList>
    </citation>
    <scope>IDENTIFICATION</scope>
</reference>
<evidence type="ECO:0000313" key="10">
    <source>
        <dbReference type="Proteomes" id="UP000694845"/>
    </source>
</evidence>
<evidence type="ECO:0000256" key="6">
    <source>
        <dbReference type="ARBA" id="ARBA00023170"/>
    </source>
</evidence>
<dbReference type="KEGG" id="aplc:110978576"/>
<proteinExistence type="predicted"/>
<dbReference type="InterPro" id="IPR001828">
    <property type="entry name" value="ANF_lig-bd_rcpt"/>
</dbReference>
<dbReference type="RefSeq" id="XP_022089373.1">
    <property type="nucleotide sequence ID" value="XM_022233681.1"/>
</dbReference>
<keyword evidence="8" id="KW-0807">Transducer</keyword>
<evidence type="ECO:0000259" key="9">
    <source>
        <dbReference type="Pfam" id="PF01094"/>
    </source>
</evidence>
<dbReference type="Gene3D" id="3.40.50.2300">
    <property type="match status" value="2"/>
</dbReference>
<protein>
    <submittedName>
        <fullName evidence="11">Gamma-aminobutyric acid type B receptor subunit 2-like</fullName>
    </submittedName>
</protein>
<gene>
    <name evidence="11" type="primary">LOC110978576</name>
</gene>
<dbReference type="InterPro" id="IPR028082">
    <property type="entry name" value="Peripla_BP_I"/>
</dbReference>
<dbReference type="GO" id="GO:0038039">
    <property type="term" value="C:G protein-coupled receptor heterodimeric complex"/>
    <property type="evidence" value="ECO:0007669"/>
    <property type="project" value="TreeGrafter"/>
</dbReference>
<keyword evidence="7" id="KW-0325">Glycoprotein</keyword>
<name>A0A8B7Y823_ACAPL</name>